<dbReference type="PROSITE" id="PS51257">
    <property type="entry name" value="PROKAR_LIPOPROTEIN"/>
    <property type="match status" value="1"/>
</dbReference>
<organism evidence="2 3">
    <name type="scientific">Campylobacter vulpis</name>
    <dbReference type="NCBI Taxonomy" id="1655500"/>
    <lineage>
        <taxon>Bacteria</taxon>
        <taxon>Pseudomonadati</taxon>
        <taxon>Campylobacterota</taxon>
        <taxon>Epsilonproteobacteria</taxon>
        <taxon>Campylobacterales</taxon>
        <taxon>Campylobacteraceae</taxon>
        <taxon>Campylobacter</taxon>
    </lineage>
</organism>
<keyword evidence="1" id="KW-0732">Signal</keyword>
<proteinExistence type="predicted"/>
<evidence type="ECO:0000256" key="1">
    <source>
        <dbReference type="SAM" id="SignalP"/>
    </source>
</evidence>
<dbReference type="RefSeq" id="WP_099460890.1">
    <property type="nucleotide sequence ID" value="NZ_LDWY01000010.1"/>
</dbReference>
<sequence length="156" mass="18311">MKYLISLICVLFLCACVAKSESKKAQSMQVFISSSSFKINETGFLKRENSALSLELYKFAKPFFKLNLKEKICLNSVCYAKKEFNQKYLKNAYYEDFLRHILEAKPLFEGENLEKTPCGFSQKLRRKDSVIFYEVCDEKLRFKDEISGLRIMISRF</sequence>
<gene>
    <name evidence="2" type="ORF">AA994_00875</name>
</gene>
<dbReference type="OrthoDB" id="5373103at2"/>
<name>A0A2G4R6L4_9BACT</name>
<dbReference type="AlphaFoldDB" id="A0A2G4R6L4"/>
<dbReference type="Proteomes" id="UP000237472">
    <property type="component" value="Unassembled WGS sequence"/>
</dbReference>
<feature type="chain" id="PRO_5013633242" evidence="1">
    <location>
        <begin position="21"/>
        <end position="156"/>
    </location>
</feature>
<accession>A0A2G4R6L4</accession>
<comment type="caution">
    <text evidence="2">The sequence shown here is derived from an EMBL/GenBank/DDBJ whole genome shotgun (WGS) entry which is preliminary data.</text>
</comment>
<evidence type="ECO:0000313" key="2">
    <source>
        <dbReference type="EMBL" id="PHY92198.1"/>
    </source>
</evidence>
<feature type="signal peptide" evidence="1">
    <location>
        <begin position="1"/>
        <end position="20"/>
    </location>
</feature>
<keyword evidence="2" id="KW-0449">Lipoprotein</keyword>
<protein>
    <submittedName>
        <fullName evidence="2">Lipoprotein</fullName>
    </submittedName>
</protein>
<reference evidence="3" key="1">
    <citation type="submission" date="2015-06" db="EMBL/GenBank/DDBJ databases">
        <authorList>
            <person name="Parisi A."/>
            <person name="Chiara M."/>
            <person name="Florio D."/>
            <person name="Miccolupo A."/>
            <person name="Manzari C."/>
            <person name="Mion D."/>
            <person name="Caruso M."/>
            <person name="D'erchia A.M."/>
            <person name="Zanoni R."/>
        </authorList>
    </citation>
    <scope>NUCLEOTIDE SEQUENCE [LARGE SCALE GENOMIC DNA]</scope>
    <source>
        <strain evidence="3">73/13</strain>
    </source>
</reference>
<dbReference type="EMBL" id="LDWY01000010">
    <property type="protein sequence ID" value="PHY92198.1"/>
    <property type="molecule type" value="Genomic_DNA"/>
</dbReference>
<evidence type="ECO:0000313" key="3">
    <source>
        <dbReference type="Proteomes" id="UP000237472"/>
    </source>
</evidence>